<gene>
    <name evidence="1" type="ORF">BN11_1000012</name>
</gene>
<dbReference type="Proteomes" id="UP000035763">
    <property type="component" value="Unassembled WGS sequence"/>
</dbReference>
<keyword evidence="2" id="KW-1185">Reference proteome</keyword>
<dbReference type="EMBL" id="CAJA01000003">
    <property type="protein sequence ID" value="CCH71643.1"/>
    <property type="molecule type" value="Genomic_DNA"/>
</dbReference>
<evidence type="ECO:0000313" key="2">
    <source>
        <dbReference type="Proteomes" id="UP000035763"/>
    </source>
</evidence>
<sequence length="100" mass="10269">MLPTFSGMPGSSEVIEAAAELLEELDDDEAVALAEPLALAEPPGAVLTTPPGTPAVDEVWLVVPGDDTPVLVVDEVRLRVVLFVVPAGEELVEVLVGGGV</sequence>
<accession>W6JS15</accession>
<protein>
    <submittedName>
        <fullName evidence="1">Uncharacterized protein</fullName>
    </submittedName>
</protein>
<reference evidence="1 2" key="1">
    <citation type="journal article" date="2013" name="ISME J.">
        <title>A metabolic model for members of the genus Tetrasphaera involved in enhanced biological phosphorus removal.</title>
        <authorList>
            <person name="Kristiansen R."/>
            <person name="Nguyen H.T.T."/>
            <person name="Saunders A.M."/>
            <person name="Nielsen J.L."/>
            <person name="Wimmer R."/>
            <person name="Le V.Q."/>
            <person name="McIlroy S.J."/>
            <person name="Petrovski S."/>
            <person name="Seviour R.J."/>
            <person name="Calteau A."/>
            <person name="Nielsen K.L."/>
            <person name="Nielsen P.H."/>
        </authorList>
    </citation>
    <scope>NUCLEOTIDE SEQUENCE [LARGE SCALE GENOMIC DNA]</scope>
    <source>
        <strain evidence="1 2">Ben110</strain>
    </source>
</reference>
<evidence type="ECO:0000313" key="1">
    <source>
        <dbReference type="EMBL" id="CCH71643.1"/>
    </source>
</evidence>
<dbReference type="AlphaFoldDB" id="W6JS15"/>
<comment type="caution">
    <text evidence="1">The sequence shown here is derived from an EMBL/GenBank/DDBJ whole genome shotgun (WGS) entry which is preliminary data.</text>
</comment>
<organism evidence="1 2">
    <name type="scientific">Nostocoides australiense Ben110</name>
    <dbReference type="NCBI Taxonomy" id="1193182"/>
    <lineage>
        <taxon>Bacteria</taxon>
        <taxon>Bacillati</taxon>
        <taxon>Actinomycetota</taxon>
        <taxon>Actinomycetes</taxon>
        <taxon>Micrococcales</taxon>
        <taxon>Intrasporangiaceae</taxon>
        <taxon>Nostocoides</taxon>
    </lineage>
</organism>
<name>W6JS15_9MICO</name>
<proteinExistence type="predicted"/>